<dbReference type="Proteomes" id="UP001161247">
    <property type="component" value="Chromosome 5"/>
</dbReference>
<dbReference type="EMBL" id="OX459122">
    <property type="protein sequence ID" value="CAI9105764.1"/>
    <property type="molecule type" value="Genomic_DNA"/>
</dbReference>
<keyword evidence="4" id="KW-1185">Reference proteome</keyword>
<dbReference type="AlphaFoldDB" id="A0AAV1DD13"/>
<evidence type="ECO:0000256" key="1">
    <source>
        <dbReference type="SAM" id="SignalP"/>
    </source>
</evidence>
<evidence type="ECO:0000259" key="2">
    <source>
        <dbReference type="PROSITE" id="PS52045"/>
    </source>
</evidence>
<proteinExistence type="predicted"/>
<gene>
    <name evidence="3" type="ORF">OLC1_LOCUS14391</name>
</gene>
<evidence type="ECO:0000313" key="4">
    <source>
        <dbReference type="Proteomes" id="UP001161247"/>
    </source>
</evidence>
<name>A0AAV1DD13_OLDCO</name>
<feature type="chain" id="PRO_5043561433" evidence="1">
    <location>
        <begin position="22"/>
        <end position="367"/>
    </location>
</feature>
<accession>A0AAV1DD13</accession>
<dbReference type="InterPro" id="IPR004314">
    <property type="entry name" value="Neprosin"/>
</dbReference>
<reference evidence="3" key="1">
    <citation type="submission" date="2023-03" db="EMBL/GenBank/DDBJ databases">
        <authorList>
            <person name="Julca I."/>
        </authorList>
    </citation>
    <scope>NUCLEOTIDE SEQUENCE</scope>
</reference>
<dbReference type="Pfam" id="PF03080">
    <property type="entry name" value="Neprosin"/>
    <property type="match status" value="1"/>
</dbReference>
<organism evidence="3 4">
    <name type="scientific">Oldenlandia corymbosa var. corymbosa</name>
    <dbReference type="NCBI Taxonomy" id="529605"/>
    <lineage>
        <taxon>Eukaryota</taxon>
        <taxon>Viridiplantae</taxon>
        <taxon>Streptophyta</taxon>
        <taxon>Embryophyta</taxon>
        <taxon>Tracheophyta</taxon>
        <taxon>Spermatophyta</taxon>
        <taxon>Magnoliopsida</taxon>
        <taxon>eudicotyledons</taxon>
        <taxon>Gunneridae</taxon>
        <taxon>Pentapetalae</taxon>
        <taxon>asterids</taxon>
        <taxon>lamiids</taxon>
        <taxon>Gentianales</taxon>
        <taxon>Rubiaceae</taxon>
        <taxon>Rubioideae</taxon>
        <taxon>Spermacoceae</taxon>
        <taxon>Hedyotis-Oldenlandia complex</taxon>
        <taxon>Oldenlandia</taxon>
    </lineage>
</organism>
<dbReference type="Gene3D" id="3.90.1320.10">
    <property type="entry name" value="Outer-capsid protein sigma 3, large lobe"/>
    <property type="match status" value="1"/>
</dbReference>
<dbReference type="InterPro" id="IPR053168">
    <property type="entry name" value="Glutamic_endopeptidase"/>
</dbReference>
<dbReference type="InterPro" id="IPR025521">
    <property type="entry name" value="Neprosin_propep"/>
</dbReference>
<protein>
    <submittedName>
        <fullName evidence="3">OLC1v1004772C1</fullName>
    </submittedName>
</protein>
<feature type="domain" description="Neprosin PEP catalytic" evidence="2">
    <location>
        <begin position="119"/>
        <end position="367"/>
    </location>
</feature>
<evidence type="ECO:0000313" key="3">
    <source>
        <dbReference type="EMBL" id="CAI9105764.1"/>
    </source>
</evidence>
<dbReference type="PROSITE" id="PS52045">
    <property type="entry name" value="NEPROSIN_PEP_CD"/>
    <property type="match status" value="1"/>
</dbReference>
<feature type="signal peptide" evidence="1">
    <location>
        <begin position="1"/>
        <end position="21"/>
    </location>
</feature>
<dbReference type="Pfam" id="PF14365">
    <property type="entry name" value="Neprosin_AP"/>
    <property type="match status" value="1"/>
</dbReference>
<dbReference type="PANTHER" id="PTHR31589:SF24">
    <property type="entry name" value="OS07G0205500 PROTEIN"/>
    <property type="match status" value="1"/>
</dbReference>
<dbReference type="PANTHER" id="PTHR31589">
    <property type="entry name" value="PROTEIN, PUTATIVE (DUF239)-RELATED-RELATED"/>
    <property type="match status" value="1"/>
</dbReference>
<keyword evidence="1" id="KW-0732">Signal</keyword>
<sequence length="367" mass="40656">MEFKIVLFCMFLFINIILSHAAMNKFTVKSIKSQDGDVIDCVDIYHQPAFDHPLLKDHTIKVAPSYHPEGSNNGKKQKVPQIWQLSGECPEGTIPIRRTENGAASMTKKKPIFSSSISTDADVQLRHEYAYTQTPTGKYFGTKAIINVWQPYVEGSREFSLSQLWIVAGWGSTLNTIEVGWHVFPQIYGGSNSTRLFIYWTNDGYRTTGCYNLGCAGFVQTNNQMAIGGAISQSEITLLVWKDQKQNVWWLQYNGVILGYWPTTIFTLLKDSASLVQWGGEIINSSPNGMHTGTDMGSGSFPQAGPGKASYFRNLQLVNDANTLISPPNNLGGIATNKACYNINVGVNSNWGNFFYYGGPGKNPNCP</sequence>